<evidence type="ECO:0000313" key="2">
    <source>
        <dbReference type="EMBL" id="KAK7068931.1"/>
    </source>
</evidence>
<name>A0AAN8ZUD8_HALRR</name>
<protein>
    <recommendedName>
        <fullName evidence="4">Transposase</fullName>
    </recommendedName>
</protein>
<organism evidence="2 3">
    <name type="scientific">Halocaridina rubra</name>
    <name type="common">Hawaiian red shrimp</name>
    <dbReference type="NCBI Taxonomy" id="373956"/>
    <lineage>
        <taxon>Eukaryota</taxon>
        <taxon>Metazoa</taxon>
        <taxon>Ecdysozoa</taxon>
        <taxon>Arthropoda</taxon>
        <taxon>Crustacea</taxon>
        <taxon>Multicrustacea</taxon>
        <taxon>Malacostraca</taxon>
        <taxon>Eumalacostraca</taxon>
        <taxon>Eucarida</taxon>
        <taxon>Decapoda</taxon>
        <taxon>Pleocyemata</taxon>
        <taxon>Caridea</taxon>
        <taxon>Atyoidea</taxon>
        <taxon>Atyidae</taxon>
        <taxon>Halocaridina</taxon>
    </lineage>
</organism>
<feature type="compositionally biased region" description="Polar residues" evidence="1">
    <location>
        <begin position="31"/>
        <end position="42"/>
    </location>
</feature>
<evidence type="ECO:0000313" key="3">
    <source>
        <dbReference type="Proteomes" id="UP001381693"/>
    </source>
</evidence>
<accession>A0AAN8ZUD8</accession>
<comment type="caution">
    <text evidence="2">The sequence shown here is derived from an EMBL/GenBank/DDBJ whole genome shotgun (WGS) entry which is preliminary data.</text>
</comment>
<sequence length="51" mass="5741">MQEVLKDDCPLYSTAKIWATRFRTGHFEVTDVSQSGRPTSATTEDKANTLH</sequence>
<dbReference type="EMBL" id="JAXCGZ010017076">
    <property type="protein sequence ID" value="KAK7068931.1"/>
    <property type="molecule type" value="Genomic_DNA"/>
</dbReference>
<evidence type="ECO:0000256" key="1">
    <source>
        <dbReference type="SAM" id="MobiDB-lite"/>
    </source>
</evidence>
<dbReference type="Proteomes" id="UP001381693">
    <property type="component" value="Unassembled WGS sequence"/>
</dbReference>
<keyword evidence="3" id="KW-1185">Reference proteome</keyword>
<dbReference type="AlphaFoldDB" id="A0AAN8ZUD8"/>
<gene>
    <name evidence="2" type="ORF">SK128_000163</name>
</gene>
<feature type="non-terminal residue" evidence="2">
    <location>
        <position position="51"/>
    </location>
</feature>
<evidence type="ECO:0008006" key="4">
    <source>
        <dbReference type="Google" id="ProtNLM"/>
    </source>
</evidence>
<reference evidence="2 3" key="1">
    <citation type="submission" date="2023-11" db="EMBL/GenBank/DDBJ databases">
        <title>Halocaridina rubra genome assembly.</title>
        <authorList>
            <person name="Smith C."/>
        </authorList>
    </citation>
    <scope>NUCLEOTIDE SEQUENCE [LARGE SCALE GENOMIC DNA]</scope>
    <source>
        <strain evidence="2">EP-1</strain>
        <tissue evidence="2">Whole</tissue>
    </source>
</reference>
<feature type="region of interest" description="Disordered" evidence="1">
    <location>
        <begin position="30"/>
        <end position="51"/>
    </location>
</feature>
<proteinExistence type="predicted"/>